<keyword evidence="3 7" id="KW-0235">DNA replication</keyword>
<dbReference type="Pfam" id="PF00004">
    <property type="entry name" value="AAA"/>
    <property type="match status" value="1"/>
</dbReference>
<dbReference type="GO" id="GO:0016887">
    <property type="term" value="F:ATP hydrolysis activity"/>
    <property type="evidence" value="ECO:0007669"/>
    <property type="project" value="InterPro"/>
</dbReference>
<dbReference type="NCBIfam" id="NF001679">
    <property type="entry name" value="PRK00440.1"/>
    <property type="match status" value="1"/>
</dbReference>
<dbReference type="InterPro" id="IPR027417">
    <property type="entry name" value="P-loop_NTPase"/>
</dbReference>
<dbReference type="Pfam" id="PF21960">
    <property type="entry name" value="RCF1-5-like_lid"/>
    <property type="match status" value="1"/>
</dbReference>
<dbReference type="CDD" id="cd00009">
    <property type="entry name" value="AAA"/>
    <property type="match status" value="1"/>
</dbReference>
<evidence type="ECO:0000256" key="3">
    <source>
        <dbReference type="ARBA" id="ARBA00022705"/>
    </source>
</evidence>
<sequence length="329" mass="37243">MAELFWFEKYRPRSFDEVVDLEEVKARLRGFVKSGDMPHLLFYGPPGTGKTTMALVLARELYGEYWRENTLELNASDERGINVIRERVKEFARTAPVGKAPFKLVILDEADNMTSDAQQALRRIMEIYAQNTRFILLANYVSRIIDPIISRCAIFRFSPMPKNLMAERLRLIAKSEGVELRDDAIDIIYELSEGDMRKAINLLQVVAATNKVVDSNAVAAAAATIKPSDIIELFNLAIGGDVSKAREKLRELMYLKGVAGVDFIRAFQRELIRMALDDDVKAEIAELLADIDYRLTQGADEEIQLTYLLSKLGALGRRIRPSPAQQKKR</sequence>
<comment type="function">
    <text evidence="7">Part of the RFC clamp loader complex which loads the PCNA sliding clamp onto DNA.</text>
</comment>
<name>G7VBC5_9CREN</name>
<dbReference type="FunFam" id="3.40.50.300:FF:000129">
    <property type="entry name" value="Replication factor C subunit 5"/>
    <property type="match status" value="1"/>
</dbReference>
<dbReference type="InterPro" id="IPR047854">
    <property type="entry name" value="RFC_lid"/>
</dbReference>
<dbReference type="FunFam" id="1.20.272.10:FF:000029">
    <property type="entry name" value="Replication factor C small subunit"/>
    <property type="match status" value="1"/>
</dbReference>
<comment type="similarity">
    <text evidence="1 7">Belongs to the activator 1 small subunits family. RfcS subfamily.</text>
</comment>
<dbReference type="GeneID" id="11593834"/>
<dbReference type="RefSeq" id="WP_014289447.1">
    <property type="nucleotide sequence ID" value="NC_016645.1"/>
</dbReference>
<reference evidence="9 10" key="1">
    <citation type="journal article" date="2012" name="J. Bacteriol.">
        <title>Complete genome sequence of strain 1860, a crenarchaeon of the genus pyrobaculum able to grow with various electron acceptors.</title>
        <authorList>
            <person name="Mardanov A.V."/>
            <person name="Gumerov V.M."/>
            <person name="Slobodkina G.B."/>
            <person name="Beletsky A.V."/>
            <person name="Bonch-Osmolovskaya E.A."/>
            <person name="Ravin N.V."/>
            <person name="Skryabin K.G."/>
        </authorList>
    </citation>
    <scope>NUCLEOTIDE SEQUENCE [LARGE SCALE GENOMIC DNA]</scope>
    <source>
        <strain evidence="9 10">1860</strain>
    </source>
</reference>
<keyword evidence="4 7" id="KW-0547">Nucleotide-binding</keyword>
<keyword evidence="5 7" id="KW-0067">ATP-binding</keyword>
<evidence type="ECO:0000256" key="1">
    <source>
        <dbReference type="ARBA" id="ARBA00009668"/>
    </source>
</evidence>
<dbReference type="HAMAP" id="MF_01509">
    <property type="entry name" value="RfcS"/>
    <property type="match status" value="1"/>
</dbReference>
<evidence type="ECO:0000313" key="9">
    <source>
        <dbReference type="EMBL" id="AET33622.1"/>
    </source>
</evidence>
<dbReference type="EMBL" id="CP003098">
    <property type="protein sequence ID" value="AET33622.1"/>
    <property type="molecule type" value="Genomic_DNA"/>
</dbReference>
<dbReference type="GO" id="GO:0003677">
    <property type="term" value="F:DNA binding"/>
    <property type="evidence" value="ECO:0007669"/>
    <property type="project" value="InterPro"/>
</dbReference>
<dbReference type="GO" id="GO:0003689">
    <property type="term" value="F:DNA clamp loader activity"/>
    <property type="evidence" value="ECO:0007669"/>
    <property type="project" value="UniProtKB-UniRule"/>
</dbReference>
<dbReference type="PANTHER" id="PTHR11669:SF20">
    <property type="entry name" value="REPLICATION FACTOR C SUBUNIT 4"/>
    <property type="match status" value="1"/>
</dbReference>
<dbReference type="SUPFAM" id="SSF52540">
    <property type="entry name" value="P-loop containing nucleoside triphosphate hydrolases"/>
    <property type="match status" value="1"/>
</dbReference>
<dbReference type="Pfam" id="PF08542">
    <property type="entry name" value="Rep_fac_C"/>
    <property type="match status" value="1"/>
</dbReference>
<dbReference type="GO" id="GO:0005663">
    <property type="term" value="C:DNA replication factor C complex"/>
    <property type="evidence" value="ECO:0007669"/>
    <property type="project" value="InterPro"/>
</dbReference>
<dbReference type="InterPro" id="IPR013748">
    <property type="entry name" value="Rep_factorC_C"/>
</dbReference>
<dbReference type="PANTHER" id="PTHR11669">
    <property type="entry name" value="REPLICATION FACTOR C / DNA POLYMERASE III GAMMA-TAU SUBUNIT"/>
    <property type="match status" value="1"/>
</dbReference>
<dbReference type="Gene3D" id="3.40.50.300">
    <property type="entry name" value="P-loop containing nucleotide triphosphate hydrolases"/>
    <property type="match status" value="1"/>
</dbReference>
<dbReference type="AlphaFoldDB" id="G7VBC5"/>
<evidence type="ECO:0000259" key="8">
    <source>
        <dbReference type="SMART" id="SM00382"/>
    </source>
</evidence>
<dbReference type="STRING" id="1104324.P186_2230"/>
<evidence type="ECO:0000313" key="10">
    <source>
        <dbReference type="Proteomes" id="UP000005867"/>
    </source>
</evidence>
<keyword evidence="10" id="KW-1185">Reference proteome</keyword>
<dbReference type="SMART" id="SM00382">
    <property type="entry name" value="AAA"/>
    <property type="match status" value="1"/>
</dbReference>
<dbReference type="GO" id="GO:0006261">
    <property type="term" value="P:DNA-templated DNA replication"/>
    <property type="evidence" value="ECO:0007669"/>
    <property type="project" value="TreeGrafter"/>
</dbReference>
<evidence type="ECO:0000256" key="5">
    <source>
        <dbReference type="ARBA" id="ARBA00022840"/>
    </source>
</evidence>
<dbReference type="HOGENOM" id="CLU_042324_2_1_2"/>
<dbReference type="GO" id="GO:0006281">
    <property type="term" value="P:DNA repair"/>
    <property type="evidence" value="ECO:0007669"/>
    <property type="project" value="TreeGrafter"/>
</dbReference>
<dbReference type="KEGG" id="pyr:P186_2230"/>
<dbReference type="InterPro" id="IPR003593">
    <property type="entry name" value="AAA+_ATPase"/>
</dbReference>
<comment type="subunit">
    <text evidence="7">Heteromultimer composed of small subunits (RfcS) and large subunits (RfcL).</text>
</comment>
<feature type="domain" description="AAA+ ATPase" evidence="8">
    <location>
        <begin position="36"/>
        <end position="161"/>
    </location>
</feature>
<protein>
    <recommendedName>
        <fullName evidence="2 7">Replication factor C small subunit</fullName>
        <shortName evidence="7">RFC small subunit</shortName>
    </recommendedName>
    <alternativeName>
        <fullName evidence="6 7">Clamp loader small subunit</fullName>
    </alternativeName>
</protein>
<evidence type="ECO:0000256" key="7">
    <source>
        <dbReference type="HAMAP-Rule" id="MF_01509"/>
    </source>
</evidence>
<dbReference type="InterPro" id="IPR008921">
    <property type="entry name" value="DNA_pol3_clamp-load_cplx_C"/>
</dbReference>
<organism evidence="9 10">
    <name type="scientific">Pyrobaculum ferrireducens</name>
    <dbReference type="NCBI Taxonomy" id="1104324"/>
    <lineage>
        <taxon>Archaea</taxon>
        <taxon>Thermoproteota</taxon>
        <taxon>Thermoprotei</taxon>
        <taxon>Thermoproteales</taxon>
        <taxon>Thermoproteaceae</taxon>
        <taxon>Pyrobaculum</taxon>
    </lineage>
</organism>
<dbReference type="eggNOG" id="arCOG00469">
    <property type="taxonomic scope" value="Archaea"/>
</dbReference>
<evidence type="ECO:0000256" key="2">
    <source>
        <dbReference type="ARBA" id="ARBA00014164"/>
    </source>
</evidence>
<dbReference type="InterPro" id="IPR050238">
    <property type="entry name" value="DNA_Rep/Repair_Clamp_Loader"/>
</dbReference>
<dbReference type="Gene3D" id="1.10.8.60">
    <property type="match status" value="1"/>
</dbReference>
<dbReference type="SUPFAM" id="SSF48019">
    <property type="entry name" value="post-AAA+ oligomerization domain-like"/>
    <property type="match status" value="1"/>
</dbReference>
<dbReference type="InterPro" id="IPR023748">
    <property type="entry name" value="Rep_factor-C_ssu_arc"/>
</dbReference>
<gene>
    <name evidence="7" type="primary">rfcS</name>
    <name evidence="9" type="ORF">P186_2230</name>
</gene>
<evidence type="ECO:0000256" key="4">
    <source>
        <dbReference type="ARBA" id="ARBA00022741"/>
    </source>
</evidence>
<dbReference type="OrthoDB" id="7928at2157"/>
<dbReference type="InterPro" id="IPR003959">
    <property type="entry name" value="ATPase_AAA_core"/>
</dbReference>
<feature type="binding site" evidence="7">
    <location>
        <begin position="44"/>
        <end position="51"/>
    </location>
    <ligand>
        <name>ATP</name>
        <dbReference type="ChEBI" id="CHEBI:30616"/>
    </ligand>
</feature>
<dbReference type="GO" id="GO:0005524">
    <property type="term" value="F:ATP binding"/>
    <property type="evidence" value="ECO:0007669"/>
    <property type="project" value="UniProtKB-UniRule"/>
</dbReference>
<dbReference type="Gene3D" id="1.20.272.10">
    <property type="match status" value="1"/>
</dbReference>
<evidence type="ECO:0000256" key="6">
    <source>
        <dbReference type="ARBA" id="ARBA00031749"/>
    </source>
</evidence>
<dbReference type="CDD" id="cd18140">
    <property type="entry name" value="HLD_clamp_RFC"/>
    <property type="match status" value="1"/>
</dbReference>
<proteinExistence type="inferred from homology"/>
<dbReference type="Proteomes" id="UP000005867">
    <property type="component" value="Chromosome"/>
</dbReference>
<accession>G7VBC5</accession>